<gene>
    <name evidence="1" type="ORF">HPB50_009771</name>
</gene>
<accession>A0ACB7S1E4</accession>
<proteinExistence type="predicted"/>
<evidence type="ECO:0000313" key="2">
    <source>
        <dbReference type="Proteomes" id="UP000821845"/>
    </source>
</evidence>
<dbReference type="Proteomes" id="UP000821845">
    <property type="component" value="Chromosome 6"/>
</dbReference>
<protein>
    <submittedName>
        <fullName evidence="1">Uncharacterized protein</fullName>
    </submittedName>
</protein>
<comment type="caution">
    <text evidence="1">The sequence shown here is derived from an EMBL/GenBank/DDBJ whole genome shotgun (WGS) entry which is preliminary data.</text>
</comment>
<evidence type="ECO:0000313" key="1">
    <source>
        <dbReference type="EMBL" id="KAH6927882.1"/>
    </source>
</evidence>
<name>A0ACB7S1E4_HYAAI</name>
<organism evidence="1 2">
    <name type="scientific">Hyalomma asiaticum</name>
    <name type="common">Tick</name>
    <dbReference type="NCBI Taxonomy" id="266040"/>
    <lineage>
        <taxon>Eukaryota</taxon>
        <taxon>Metazoa</taxon>
        <taxon>Ecdysozoa</taxon>
        <taxon>Arthropoda</taxon>
        <taxon>Chelicerata</taxon>
        <taxon>Arachnida</taxon>
        <taxon>Acari</taxon>
        <taxon>Parasitiformes</taxon>
        <taxon>Ixodida</taxon>
        <taxon>Ixodoidea</taxon>
        <taxon>Ixodidae</taxon>
        <taxon>Hyalomminae</taxon>
        <taxon>Hyalomma</taxon>
    </lineage>
</organism>
<keyword evidence="2" id="KW-1185">Reference proteome</keyword>
<dbReference type="EMBL" id="CM023486">
    <property type="protein sequence ID" value="KAH6927882.1"/>
    <property type="molecule type" value="Genomic_DNA"/>
</dbReference>
<sequence>MPAVHVLQLRDMKALSLFPCRALSALCGRPDYVAPSRRRVTTGMVLKSVPRAATAVLASLGRACMDEQKQLERSYTICRQLLLRSLGSFPHSRFLDPPPRRTTS</sequence>
<reference evidence="1" key="1">
    <citation type="submission" date="2020-05" db="EMBL/GenBank/DDBJ databases">
        <title>Large-scale comparative analyses of tick genomes elucidate their genetic diversity and vector capacities.</title>
        <authorList>
            <person name="Jia N."/>
            <person name="Wang J."/>
            <person name="Shi W."/>
            <person name="Du L."/>
            <person name="Sun Y."/>
            <person name="Zhan W."/>
            <person name="Jiang J."/>
            <person name="Wang Q."/>
            <person name="Zhang B."/>
            <person name="Ji P."/>
            <person name="Sakyi L.B."/>
            <person name="Cui X."/>
            <person name="Yuan T."/>
            <person name="Jiang B."/>
            <person name="Yang W."/>
            <person name="Lam T.T.-Y."/>
            <person name="Chang Q."/>
            <person name="Ding S."/>
            <person name="Wang X."/>
            <person name="Zhu J."/>
            <person name="Ruan X."/>
            <person name="Zhao L."/>
            <person name="Wei J."/>
            <person name="Que T."/>
            <person name="Du C."/>
            <person name="Cheng J."/>
            <person name="Dai P."/>
            <person name="Han X."/>
            <person name="Huang E."/>
            <person name="Gao Y."/>
            <person name="Liu J."/>
            <person name="Shao H."/>
            <person name="Ye R."/>
            <person name="Li L."/>
            <person name="Wei W."/>
            <person name="Wang X."/>
            <person name="Wang C."/>
            <person name="Yang T."/>
            <person name="Huo Q."/>
            <person name="Li W."/>
            <person name="Guo W."/>
            <person name="Chen H."/>
            <person name="Zhou L."/>
            <person name="Ni X."/>
            <person name="Tian J."/>
            <person name="Zhou Y."/>
            <person name="Sheng Y."/>
            <person name="Liu T."/>
            <person name="Pan Y."/>
            <person name="Xia L."/>
            <person name="Li J."/>
            <person name="Zhao F."/>
            <person name="Cao W."/>
        </authorList>
    </citation>
    <scope>NUCLEOTIDE SEQUENCE</scope>
    <source>
        <strain evidence="1">Hyas-2018</strain>
    </source>
</reference>